<dbReference type="InterPro" id="IPR050882">
    <property type="entry name" value="Prepilin_peptidase/N-MTase"/>
</dbReference>
<keyword evidence="2" id="KW-0812">Transmembrane</keyword>
<dbReference type="Pfam" id="PF01478">
    <property type="entry name" value="Peptidase_A24"/>
    <property type="match status" value="1"/>
</dbReference>
<sequence length="172" mass="18243">MESWISGAAAALLLLAAFISDIRAMRIPNVLTASFFVAGCCYHLFAGGINGGYHSLLGALAGFLPLLAIYALKGIGAGDVKLFGALGAWIGAAAVVQVMMYAILYAGAAGAVLLFFHSKLGRRMKAWLYSLLVPNVWSKRESFKELAAEGLRFPFMLAVAPGALTFWLIIGL</sequence>
<accession>A0ABS7BZ13</accession>
<evidence type="ECO:0000313" key="4">
    <source>
        <dbReference type="EMBL" id="MBW7453895.1"/>
    </source>
</evidence>
<dbReference type="InterPro" id="IPR000045">
    <property type="entry name" value="Prepilin_IV_endopep_pep"/>
</dbReference>
<proteinExistence type="inferred from homology"/>
<dbReference type="PANTHER" id="PTHR30487:SF0">
    <property type="entry name" value="PREPILIN LEADER PEPTIDASE_N-METHYLTRANSFERASE-RELATED"/>
    <property type="match status" value="1"/>
</dbReference>
<feature type="transmembrane region" description="Helical" evidence="2">
    <location>
        <begin position="88"/>
        <end position="116"/>
    </location>
</feature>
<dbReference type="Gene3D" id="1.20.120.1220">
    <property type="match status" value="1"/>
</dbReference>
<keyword evidence="2" id="KW-0472">Membrane</keyword>
<keyword evidence="2" id="KW-1133">Transmembrane helix</keyword>
<dbReference type="EC" id="3.4.23.43" evidence="4"/>
<feature type="transmembrane region" description="Helical" evidence="2">
    <location>
        <begin position="56"/>
        <end position="76"/>
    </location>
</feature>
<feature type="domain" description="Prepilin type IV endopeptidase peptidase" evidence="3">
    <location>
        <begin position="10"/>
        <end position="108"/>
    </location>
</feature>
<reference evidence="4 5" key="1">
    <citation type="submission" date="2021-07" db="EMBL/GenBank/DDBJ databases">
        <title>Paenibacillus radiodurans sp. nov., isolated from the southeastern edge of Tengger Desert.</title>
        <authorList>
            <person name="Zhang G."/>
        </authorList>
    </citation>
    <scope>NUCLEOTIDE SEQUENCE [LARGE SCALE GENOMIC DNA]</scope>
    <source>
        <strain evidence="4 5">CCM 7311</strain>
    </source>
</reference>
<organism evidence="4 5">
    <name type="scientific">Paenibacillus sepulcri</name>
    <dbReference type="NCBI Taxonomy" id="359917"/>
    <lineage>
        <taxon>Bacteria</taxon>
        <taxon>Bacillati</taxon>
        <taxon>Bacillota</taxon>
        <taxon>Bacilli</taxon>
        <taxon>Bacillales</taxon>
        <taxon>Paenibacillaceae</taxon>
        <taxon>Paenibacillus</taxon>
    </lineage>
</organism>
<dbReference type="EMBL" id="JAHZIK010000129">
    <property type="protein sequence ID" value="MBW7453895.1"/>
    <property type="molecule type" value="Genomic_DNA"/>
</dbReference>
<comment type="similarity">
    <text evidence="1">Belongs to the peptidase A24 family.</text>
</comment>
<gene>
    <name evidence="4" type="ORF">K0U00_07580</name>
</gene>
<dbReference type="RefSeq" id="WP_210038195.1">
    <property type="nucleotide sequence ID" value="NZ_JBHLVU010000022.1"/>
</dbReference>
<protein>
    <submittedName>
        <fullName evidence="4">Prepilin peptidase</fullName>
        <ecNumber evidence="4">3.4.23.43</ecNumber>
    </submittedName>
</protein>
<evidence type="ECO:0000256" key="2">
    <source>
        <dbReference type="SAM" id="Phobius"/>
    </source>
</evidence>
<keyword evidence="4" id="KW-0378">Hydrolase</keyword>
<evidence type="ECO:0000313" key="5">
    <source>
        <dbReference type="Proteomes" id="UP001519887"/>
    </source>
</evidence>
<dbReference type="PANTHER" id="PTHR30487">
    <property type="entry name" value="TYPE 4 PREPILIN-LIKE PROTEINS LEADER PEPTIDE-PROCESSING ENZYME"/>
    <property type="match status" value="1"/>
</dbReference>
<feature type="transmembrane region" description="Helical" evidence="2">
    <location>
        <begin position="30"/>
        <end position="49"/>
    </location>
</feature>
<dbReference type="GO" id="GO:0004190">
    <property type="term" value="F:aspartic-type endopeptidase activity"/>
    <property type="evidence" value="ECO:0007669"/>
    <property type="project" value="UniProtKB-EC"/>
</dbReference>
<comment type="caution">
    <text evidence="4">The sequence shown here is derived from an EMBL/GenBank/DDBJ whole genome shotgun (WGS) entry which is preliminary data.</text>
</comment>
<evidence type="ECO:0000259" key="3">
    <source>
        <dbReference type="Pfam" id="PF01478"/>
    </source>
</evidence>
<feature type="transmembrane region" description="Helical" evidence="2">
    <location>
        <begin position="150"/>
        <end position="170"/>
    </location>
</feature>
<keyword evidence="5" id="KW-1185">Reference proteome</keyword>
<name>A0ABS7BZ13_9BACL</name>
<dbReference type="Proteomes" id="UP001519887">
    <property type="component" value="Unassembled WGS sequence"/>
</dbReference>
<evidence type="ECO:0000256" key="1">
    <source>
        <dbReference type="ARBA" id="ARBA00005801"/>
    </source>
</evidence>